<protein>
    <recommendedName>
        <fullName evidence="10">CD109 antigen</fullName>
    </recommendedName>
</protein>
<dbReference type="Pfam" id="PF01835">
    <property type="entry name" value="MG2"/>
    <property type="match status" value="1"/>
</dbReference>
<evidence type="ECO:0000313" key="8">
    <source>
        <dbReference type="EMBL" id="TRY74425.1"/>
    </source>
</evidence>
<evidence type="ECO:0000256" key="4">
    <source>
        <dbReference type="SAM" id="SignalP"/>
    </source>
</evidence>
<feature type="disulfide bond" evidence="2">
    <location>
        <begin position="857"/>
        <end position="872"/>
    </location>
</feature>
<feature type="domain" description="Alpha-2-macroglobulin bait region" evidence="5">
    <location>
        <begin position="619"/>
        <end position="752"/>
    </location>
</feature>
<feature type="compositionally biased region" description="Polar residues" evidence="3">
    <location>
        <begin position="1748"/>
        <end position="1758"/>
    </location>
</feature>
<dbReference type="GO" id="GO:0004866">
    <property type="term" value="F:endopeptidase inhibitor activity"/>
    <property type="evidence" value="ECO:0007669"/>
    <property type="project" value="InterPro"/>
</dbReference>
<dbReference type="InterPro" id="IPR002172">
    <property type="entry name" value="LDrepeatLR_classA_rpt"/>
</dbReference>
<dbReference type="InterPro" id="IPR036595">
    <property type="entry name" value="A-macroglobulin_rcpt-bd_sf"/>
</dbReference>
<dbReference type="Proteomes" id="UP000318571">
    <property type="component" value="Chromosome 2"/>
</dbReference>
<dbReference type="InterPro" id="IPR011626">
    <property type="entry name" value="Alpha-macroglobulin_TED"/>
</dbReference>
<feature type="disulfide bond" evidence="2">
    <location>
        <begin position="845"/>
        <end position="863"/>
    </location>
</feature>
<dbReference type="Pfam" id="PF07677">
    <property type="entry name" value="A2M_recep"/>
    <property type="match status" value="1"/>
</dbReference>
<evidence type="ECO:0000256" key="3">
    <source>
        <dbReference type="SAM" id="MobiDB-lite"/>
    </source>
</evidence>
<dbReference type="Pfam" id="PF07703">
    <property type="entry name" value="A2M_BRD"/>
    <property type="match status" value="1"/>
</dbReference>
<evidence type="ECO:0000313" key="9">
    <source>
        <dbReference type="Proteomes" id="UP000318571"/>
    </source>
</evidence>
<keyword evidence="9" id="KW-1185">Reference proteome</keyword>
<dbReference type="Pfam" id="PF00207">
    <property type="entry name" value="A2M"/>
    <property type="match status" value="1"/>
</dbReference>
<evidence type="ECO:0008006" key="10">
    <source>
        <dbReference type="Google" id="ProtNLM"/>
    </source>
</evidence>
<feature type="chain" id="PRO_5022192307" description="CD109 antigen" evidence="4">
    <location>
        <begin position="19"/>
        <end position="1758"/>
    </location>
</feature>
<dbReference type="SUPFAM" id="SSF48239">
    <property type="entry name" value="Terpenoid cyclases/Protein prenyltransferases"/>
    <property type="match status" value="1"/>
</dbReference>
<sequence length="1758" mass="201481">MNRSHWLLVLAFWTLSLAAVVGQKRILGDTREQKVSQVYDEDVREEKVYRRPPSYLIIASRIVRPSTVYQVVVSLLEVAKPMRVRAALSRDGVEVYGDHVNMNPTETRSILLLVPPGNNVDSNYRLRVEGAGIGGGAIIFENETILEFSRQFLSMSISTNKAIYNGEQEIMIRAVMLTTALHPYTGIADLFIVDPDGYVIRKWNSKELNNGVLTGSFQLPEYPKVGFWKIRVEAQGQVEEKAIKVEKYYIPKFEVYVRMPTFVLDTDKFIEAEVSAFHPYEKTDKGDVQLRWFAKKVDYTTPMYNDSVLYRNEYSYYHNISNTYRSNLYNTRDGIPLRNLSLISQPNRYGYIDPYLSSSNAPERPIFQNWTYIRSDRREFRQIYEREDPFYLYMSEIEAQLGSVHGVQVRAEAWLTEYFYNNTQRGFCETRIINQTLSLRFVGSNPLVFKPGMPFEGQIAVRYHDQVALATDKLESSTLLIKTTAKLENGQLVELPEVTVPQKLEGFSEFQDVDRLKHYGQSYGSEAQDDFMFDPNSEINPAAFFTDDVDKNTQFLMEMYAKEKSYQEYRTTGVHRIELEIPETTTELKMVAYYRDTDQGSAYAETTAYAAYAPLDRHIHIRSSNKKISVGEYVVFHVKSNFALQYFDWIIVSKNIILKNGREYANDIHAVVTTFSVVVSSEMAPGFHIIIYSVTADDYLLSDSAYYPVQAINRHKIQFSLNQVKDHLMHTVEATCRGDPGAVFLTSSVRQFNFATQGKNFITKASILESLHTFENDRRHIHRVFWTDREGTHPDEVTYFPSMDYGVDSNRTFGLKELLIFTDYLEVPQTRFTRQCNVTAGQYPCLIKGCYIEEEICDGQPNCEDGFDESNCGDSSEWQQEQTLRFRLSRFNRYVDYYDSGTGDWGWLTKNIDEDREQFYNLQIPMTTDDWYFNAFSISKDNGIGLLDDPVAFSSIRPVHSECEGPGEIHRGESIGIRCLIMNRSPYELETFAILKGSKDYKFIHVEEYGYVKSYAPRMSDGDHHHLVYVRGNSEKEVIIPVAPQVEQGLITVEIEISTQIMSITYKVNVKVLPEGSIVHRHTSVLLDLKSRANVLQFMNIIVDETPIIPYEIYRRYVSGSPYAHVTVCGDVIGPTFPGDEPVVLERMFTTGHGRFGKGTEYHAFNLAANTLQLHYYRLTNQLQPNWELAKRVFEAMNVEYSGVMRRFSSHGYVTNWDNSKPSVWLTAWVIRILQSVSFQDWEDYIYLDPMVIGSAVMWLLNYQTPEGAFTETEYYNNPLHKPMDGRSRFVDDYNTMRNISLTAHVLISLEVTAPNLQGDQKKFSATARQRAVKYLERHLAKIVDSYELAITAYALAVSGSAETELAYRKLQGARREEGGMLYWGRSPIKTNRVRYEFNRPFLEAKDYQDDDALAVEATGYALLTMFMVEGGGVTIEQDKIVQWLNTMRLGDGGFISTVDTIVAMEALVRYSYNSRIKDITDLQVEVDIPDSNMTHMFKIESENIAKMQRIDIPNVWGHINLVAHGAGQAIAQLDVNWGVDYEPFKDHPATDCFNLTIQEYFHGRNKSEITIKSCFGWTLTEESPTSGMAMLVVDIPSGYIILQPDANRIVNSKVIPEMQDADTTKHGKSIWYFDYIPNVMQCFEHTVRRYYPVANLTRTRQAVIVEPLRPERFFVRTFNATSLYILSICEVCGSYQCPYCPFYSHGPSLVAVNWAILLSVSVAVFLFNDLGLSSSLRGRGARRPEAGTQSVSPRSGL</sequence>
<keyword evidence="4" id="KW-0732">Signal</keyword>
<proteinExistence type="predicted"/>
<feature type="signal peptide" evidence="4">
    <location>
        <begin position="1"/>
        <end position="18"/>
    </location>
</feature>
<evidence type="ECO:0000259" key="5">
    <source>
        <dbReference type="SMART" id="SM01359"/>
    </source>
</evidence>
<dbReference type="OrthoDB" id="6359008at2759"/>
<comment type="caution">
    <text evidence="8">The sequence shown here is derived from an EMBL/GenBank/DDBJ whole genome shotgun (WGS) entry which is preliminary data.</text>
</comment>
<accession>A0A553P9Q6</accession>
<dbReference type="SMART" id="SM01359">
    <property type="entry name" value="A2M_N_2"/>
    <property type="match status" value="1"/>
</dbReference>
<dbReference type="Gene3D" id="1.50.10.20">
    <property type="match status" value="1"/>
</dbReference>
<dbReference type="CDD" id="cd00112">
    <property type="entry name" value="LDLa"/>
    <property type="match status" value="1"/>
</dbReference>
<name>A0A553P9Q6_TIGCA</name>
<dbReference type="Gene3D" id="2.60.40.2950">
    <property type="match status" value="1"/>
</dbReference>
<dbReference type="SMART" id="SM01360">
    <property type="entry name" value="A2M"/>
    <property type="match status" value="1"/>
</dbReference>
<evidence type="ECO:0000259" key="7">
    <source>
        <dbReference type="SMART" id="SM01361"/>
    </source>
</evidence>
<dbReference type="Pfam" id="PF07678">
    <property type="entry name" value="TED_complement"/>
    <property type="match status" value="1"/>
</dbReference>
<dbReference type="STRING" id="6832.A0A553P9Q6"/>
<feature type="domain" description="Alpha-2-macroglobulin" evidence="6">
    <location>
        <begin position="904"/>
        <end position="995"/>
    </location>
</feature>
<dbReference type="InterPro" id="IPR009048">
    <property type="entry name" value="A-macroglobulin_rcpt-bd"/>
</dbReference>
<dbReference type="InterPro" id="IPR011625">
    <property type="entry name" value="A2M_N_BRD"/>
</dbReference>
<evidence type="ECO:0000259" key="6">
    <source>
        <dbReference type="SMART" id="SM01360"/>
    </source>
</evidence>
<dbReference type="Gene3D" id="2.60.40.690">
    <property type="entry name" value="Alpha-macroglobulin, receptor-binding domain"/>
    <property type="match status" value="1"/>
</dbReference>
<dbReference type="InterPro" id="IPR001599">
    <property type="entry name" value="Macroglobln_a2"/>
</dbReference>
<feature type="region of interest" description="Disordered" evidence="3">
    <location>
        <begin position="1738"/>
        <end position="1758"/>
    </location>
</feature>
<dbReference type="EMBL" id="VCGU01000005">
    <property type="protein sequence ID" value="TRY74425.1"/>
    <property type="molecule type" value="Genomic_DNA"/>
</dbReference>
<dbReference type="PANTHER" id="PTHR11412">
    <property type="entry name" value="MACROGLOBULIN / COMPLEMENT"/>
    <property type="match status" value="1"/>
</dbReference>
<dbReference type="Gene3D" id="2.60.40.1930">
    <property type="match status" value="2"/>
</dbReference>
<organism evidence="8 9">
    <name type="scientific">Tigriopus californicus</name>
    <name type="common">Marine copepod</name>
    <dbReference type="NCBI Taxonomy" id="6832"/>
    <lineage>
        <taxon>Eukaryota</taxon>
        <taxon>Metazoa</taxon>
        <taxon>Ecdysozoa</taxon>
        <taxon>Arthropoda</taxon>
        <taxon>Crustacea</taxon>
        <taxon>Multicrustacea</taxon>
        <taxon>Hexanauplia</taxon>
        <taxon>Copepoda</taxon>
        <taxon>Harpacticoida</taxon>
        <taxon>Harpacticidae</taxon>
        <taxon>Tigriopus</taxon>
    </lineage>
</organism>
<feature type="domain" description="Alpha-macroglobulin receptor-binding" evidence="7">
    <location>
        <begin position="1587"/>
        <end position="1679"/>
    </location>
</feature>
<dbReference type="OMA" id="WHHAITG"/>
<dbReference type="InterPro" id="IPR050473">
    <property type="entry name" value="A2M/Complement_sys"/>
</dbReference>
<dbReference type="SMART" id="SM01361">
    <property type="entry name" value="A2M_recep"/>
    <property type="match status" value="1"/>
</dbReference>
<dbReference type="PROSITE" id="PS50068">
    <property type="entry name" value="LDLRA_2"/>
    <property type="match status" value="1"/>
</dbReference>
<dbReference type="SMART" id="SM00192">
    <property type="entry name" value="LDLa"/>
    <property type="match status" value="1"/>
</dbReference>
<dbReference type="InterPro" id="IPR013783">
    <property type="entry name" value="Ig-like_fold"/>
</dbReference>
<evidence type="ECO:0000256" key="1">
    <source>
        <dbReference type="ARBA" id="ARBA00023157"/>
    </source>
</evidence>
<dbReference type="InterPro" id="IPR008930">
    <property type="entry name" value="Terpenoid_cyclase/PrenylTrfase"/>
</dbReference>
<dbReference type="PANTHER" id="PTHR11412:SF146">
    <property type="entry name" value="CD109 ANTIGEN"/>
    <property type="match status" value="1"/>
</dbReference>
<dbReference type="GO" id="GO:0005615">
    <property type="term" value="C:extracellular space"/>
    <property type="evidence" value="ECO:0007669"/>
    <property type="project" value="InterPro"/>
</dbReference>
<gene>
    <name evidence="8" type="ORF">TCAL_00656</name>
</gene>
<evidence type="ECO:0000256" key="2">
    <source>
        <dbReference type="PROSITE-ProRule" id="PRU00124"/>
    </source>
</evidence>
<comment type="caution">
    <text evidence="2">Lacks conserved residue(s) required for the propagation of feature annotation.</text>
</comment>
<dbReference type="Gene3D" id="2.60.40.10">
    <property type="entry name" value="Immunoglobulins"/>
    <property type="match status" value="1"/>
</dbReference>
<reference evidence="8 9" key="1">
    <citation type="journal article" date="2018" name="Nat. Ecol. Evol.">
        <title>Genomic signatures of mitonuclear coevolution across populations of Tigriopus californicus.</title>
        <authorList>
            <person name="Barreto F.S."/>
            <person name="Watson E.T."/>
            <person name="Lima T.G."/>
            <person name="Willett C.S."/>
            <person name="Edmands S."/>
            <person name="Li W."/>
            <person name="Burton R.S."/>
        </authorList>
    </citation>
    <scope>NUCLEOTIDE SEQUENCE [LARGE SCALE GENOMIC DNA]</scope>
    <source>
        <strain evidence="8 9">San Diego</strain>
    </source>
</reference>
<dbReference type="SUPFAM" id="SSF49410">
    <property type="entry name" value="Alpha-macroglobulin receptor domain"/>
    <property type="match status" value="1"/>
</dbReference>
<keyword evidence="1 2" id="KW-1015">Disulfide bond</keyword>
<dbReference type="InterPro" id="IPR002890">
    <property type="entry name" value="MG2"/>
</dbReference>